<reference evidence="2 3" key="1">
    <citation type="submission" date="2023-02" db="EMBL/GenBank/DDBJ databases">
        <title>Dictyobacter halimunensis sp. nov., a new member of the class Ktedonobacteria from forest soil in a geothermal area.</title>
        <authorList>
            <person name="Rachmania M.K."/>
            <person name="Ningsih F."/>
            <person name="Sakai Y."/>
            <person name="Yabe S."/>
            <person name="Yokota A."/>
            <person name="Sjamsuridzal W."/>
        </authorList>
    </citation>
    <scope>NUCLEOTIDE SEQUENCE [LARGE SCALE GENOMIC DNA]</scope>
    <source>
        <strain evidence="2 3">S3.2.2.5</strain>
    </source>
</reference>
<dbReference type="SUPFAM" id="SSF56281">
    <property type="entry name" value="Metallo-hydrolase/oxidoreductase"/>
    <property type="match status" value="1"/>
</dbReference>
<organism evidence="2 3">
    <name type="scientific">Dictyobacter halimunensis</name>
    <dbReference type="NCBI Taxonomy" id="3026934"/>
    <lineage>
        <taxon>Bacteria</taxon>
        <taxon>Bacillati</taxon>
        <taxon>Chloroflexota</taxon>
        <taxon>Ktedonobacteria</taxon>
        <taxon>Ktedonobacterales</taxon>
        <taxon>Dictyobacteraceae</taxon>
        <taxon>Dictyobacter</taxon>
    </lineage>
</organism>
<protein>
    <recommendedName>
        <fullName evidence="1">Metallo-beta-lactamase domain-containing protein</fullName>
    </recommendedName>
</protein>
<comment type="caution">
    <text evidence="2">The sequence shown here is derived from an EMBL/GenBank/DDBJ whole genome shotgun (WGS) entry which is preliminary data.</text>
</comment>
<gene>
    <name evidence="2" type="ORF">KDH_76780</name>
</gene>
<dbReference type="Proteomes" id="UP001344906">
    <property type="component" value="Unassembled WGS sequence"/>
</dbReference>
<dbReference type="PANTHER" id="PTHR42951:SF4">
    <property type="entry name" value="ACYL-COENZYME A THIOESTERASE MBLAC2"/>
    <property type="match status" value="1"/>
</dbReference>
<dbReference type="Pfam" id="PF00753">
    <property type="entry name" value="Lactamase_B"/>
    <property type="match status" value="1"/>
</dbReference>
<dbReference type="RefSeq" id="WP_338258069.1">
    <property type="nucleotide sequence ID" value="NZ_BSRI01000002.1"/>
</dbReference>
<dbReference type="PANTHER" id="PTHR42951">
    <property type="entry name" value="METALLO-BETA-LACTAMASE DOMAIN-CONTAINING"/>
    <property type="match status" value="1"/>
</dbReference>
<dbReference type="SMART" id="SM00849">
    <property type="entry name" value="Lactamase_B"/>
    <property type="match status" value="1"/>
</dbReference>
<evidence type="ECO:0000313" key="3">
    <source>
        <dbReference type="Proteomes" id="UP001344906"/>
    </source>
</evidence>
<evidence type="ECO:0000259" key="1">
    <source>
        <dbReference type="SMART" id="SM00849"/>
    </source>
</evidence>
<dbReference type="InterPro" id="IPR001279">
    <property type="entry name" value="Metallo-B-lactamas"/>
</dbReference>
<keyword evidence="3" id="KW-1185">Reference proteome</keyword>
<accession>A0ABQ6G2V4</accession>
<dbReference type="Gene3D" id="3.60.15.10">
    <property type="entry name" value="Ribonuclease Z/Hydroxyacylglutathione hydrolase-like"/>
    <property type="match status" value="1"/>
</dbReference>
<dbReference type="InterPro" id="IPR050855">
    <property type="entry name" value="NDM-1-like"/>
</dbReference>
<name>A0ABQ6G2V4_9CHLR</name>
<dbReference type="EMBL" id="BSRI01000002">
    <property type="protein sequence ID" value="GLV60859.1"/>
    <property type="molecule type" value="Genomic_DNA"/>
</dbReference>
<dbReference type="InterPro" id="IPR036866">
    <property type="entry name" value="RibonucZ/Hydroxyglut_hydro"/>
</dbReference>
<dbReference type="CDD" id="cd16282">
    <property type="entry name" value="metallo-hydrolase-like_MBL-fold"/>
    <property type="match status" value="1"/>
</dbReference>
<proteinExistence type="predicted"/>
<evidence type="ECO:0000313" key="2">
    <source>
        <dbReference type="EMBL" id="GLV60859.1"/>
    </source>
</evidence>
<sequence>MMDISRVPFESPYFQLEQVAEGVYAAIVRGGTGAWGNAGIVDLGGETLVFDTFFTPPPAQSLREAAQTLTGRPPTYVINSHCHSDHVFGNQVFDDAVIVSTTRTYELMSERLPAMLEEVRAHPPSLEEAARDVQDPRMRRDQDLLIADYRAMEAALPTLQLRLPDLTFERRMVFHGARYKAELLTFGGGHTPSDAILHLPAIATAFTADIVQVDFHPSTDIANPDEWLDILEQVDNLALKHVIPGHGPVGTGEHVRIMR</sequence>
<feature type="domain" description="Metallo-beta-lactamase" evidence="1">
    <location>
        <begin position="35"/>
        <end position="246"/>
    </location>
</feature>